<dbReference type="PANTHER" id="PTHR44591">
    <property type="entry name" value="STRESS RESPONSE REGULATOR PROTEIN 1"/>
    <property type="match status" value="1"/>
</dbReference>
<protein>
    <submittedName>
        <fullName evidence="4">LytR/AlgR family response regulator transcription factor</fullName>
    </submittedName>
</protein>
<evidence type="ECO:0000313" key="4">
    <source>
        <dbReference type="EMBL" id="MFH6982487.1"/>
    </source>
</evidence>
<dbReference type="Proteomes" id="UP001610063">
    <property type="component" value="Unassembled WGS sequence"/>
</dbReference>
<reference evidence="4 5" key="1">
    <citation type="journal article" date="2013" name="Int. J. Syst. Evol. Microbiol.">
        <title>Marinoscillum luteum sp. nov., isolated from marine sediment.</title>
        <authorList>
            <person name="Cha I.T."/>
            <person name="Park S.J."/>
            <person name="Kim S.J."/>
            <person name="Kim J.G."/>
            <person name="Jung M.Y."/>
            <person name="Shin K.S."/>
            <person name="Kwon K.K."/>
            <person name="Yang S.H."/>
            <person name="Seo Y.S."/>
            <person name="Rhee S.K."/>
        </authorList>
    </citation>
    <scope>NUCLEOTIDE SEQUENCE [LARGE SCALE GENOMIC DNA]</scope>
    <source>
        <strain evidence="4 5">KCTC 23939</strain>
    </source>
</reference>
<dbReference type="InterPro" id="IPR050595">
    <property type="entry name" value="Bact_response_regulator"/>
</dbReference>
<feature type="modified residue" description="4-aspartylphosphate" evidence="2">
    <location>
        <position position="57"/>
    </location>
</feature>
<dbReference type="InterPro" id="IPR011006">
    <property type="entry name" value="CheY-like_superfamily"/>
</dbReference>
<keyword evidence="5" id="KW-1185">Reference proteome</keyword>
<evidence type="ECO:0000313" key="5">
    <source>
        <dbReference type="Proteomes" id="UP001610063"/>
    </source>
</evidence>
<evidence type="ECO:0000256" key="1">
    <source>
        <dbReference type="ARBA" id="ARBA00022553"/>
    </source>
</evidence>
<comment type="caution">
    <text evidence="4">The sequence shown here is derived from an EMBL/GenBank/DDBJ whole genome shotgun (WGS) entry which is preliminary data.</text>
</comment>
<dbReference type="SMART" id="SM00448">
    <property type="entry name" value="REC"/>
    <property type="match status" value="1"/>
</dbReference>
<evidence type="ECO:0000256" key="2">
    <source>
        <dbReference type="PROSITE-ProRule" id="PRU00169"/>
    </source>
</evidence>
<sequence>MIKQIRCVVIDDDFASRAILKGLIRQDERLILVEECSGSADGAVSITKHKPDLVFLDLMMPGLDGYEVLEVLDYMPKIIVVTTERNYKSEIFGDRISEYLYKPVESLEMFTKAVDQAMKTY</sequence>
<feature type="domain" description="Response regulatory" evidence="3">
    <location>
        <begin position="6"/>
        <end position="117"/>
    </location>
</feature>
<dbReference type="EMBL" id="JBIPKE010000012">
    <property type="protein sequence ID" value="MFH6982487.1"/>
    <property type="molecule type" value="Genomic_DNA"/>
</dbReference>
<dbReference type="InterPro" id="IPR001789">
    <property type="entry name" value="Sig_transdc_resp-reg_receiver"/>
</dbReference>
<dbReference type="Gene3D" id="3.40.50.2300">
    <property type="match status" value="1"/>
</dbReference>
<dbReference type="RefSeq" id="WP_395416185.1">
    <property type="nucleotide sequence ID" value="NZ_JBIPKE010000012.1"/>
</dbReference>
<dbReference type="SUPFAM" id="SSF52172">
    <property type="entry name" value="CheY-like"/>
    <property type="match status" value="1"/>
</dbReference>
<keyword evidence="1 2" id="KW-0597">Phosphoprotein</keyword>
<dbReference type="PANTHER" id="PTHR44591:SF3">
    <property type="entry name" value="RESPONSE REGULATORY DOMAIN-CONTAINING PROTEIN"/>
    <property type="match status" value="1"/>
</dbReference>
<dbReference type="PROSITE" id="PS50110">
    <property type="entry name" value="RESPONSE_REGULATORY"/>
    <property type="match status" value="1"/>
</dbReference>
<proteinExistence type="predicted"/>
<organism evidence="4 5">
    <name type="scientific">Marinoscillum luteum</name>
    <dbReference type="NCBI Taxonomy" id="861051"/>
    <lineage>
        <taxon>Bacteria</taxon>
        <taxon>Pseudomonadati</taxon>
        <taxon>Bacteroidota</taxon>
        <taxon>Cytophagia</taxon>
        <taxon>Cytophagales</taxon>
        <taxon>Reichenbachiellaceae</taxon>
        <taxon>Marinoscillum</taxon>
    </lineage>
</organism>
<evidence type="ECO:0000259" key="3">
    <source>
        <dbReference type="PROSITE" id="PS50110"/>
    </source>
</evidence>
<accession>A0ABW7N4H5</accession>
<dbReference type="Pfam" id="PF00072">
    <property type="entry name" value="Response_reg"/>
    <property type="match status" value="1"/>
</dbReference>
<name>A0ABW7N4H5_9BACT</name>
<gene>
    <name evidence="4" type="ORF">ACHKAR_03510</name>
</gene>